<dbReference type="InterPro" id="IPR011074">
    <property type="entry name" value="CRAL/TRIO_N_dom"/>
</dbReference>
<dbReference type="CDD" id="cd00170">
    <property type="entry name" value="SEC14"/>
    <property type="match status" value="1"/>
</dbReference>
<dbReference type="InterPro" id="IPR036865">
    <property type="entry name" value="CRAL-TRIO_dom_sf"/>
</dbReference>
<dbReference type="Proteomes" id="UP000887567">
    <property type="component" value="Unplaced"/>
</dbReference>
<dbReference type="KEGG" id="epa:110252280"/>
<feature type="domain" description="GOLD" evidence="2">
    <location>
        <begin position="255"/>
        <end position="381"/>
    </location>
</feature>
<dbReference type="OrthoDB" id="1434354at2759"/>
<dbReference type="GO" id="GO:0005737">
    <property type="term" value="C:cytoplasm"/>
    <property type="evidence" value="ECO:0007669"/>
    <property type="project" value="TreeGrafter"/>
</dbReference>
<dbReference type="OMA" id="WAFSTVW"/>
<evidence type="ECO:0000259" key="1">
    <source>
        <dbReference type="PROSITE" id="PS50191"/>
    </source>
</evidence>
<dbReference type="RefSeq" id="XP_020914724.1">
    <property type="nucleotide sequence ID" value="XM_021059065.2"/>
</dbReference>
<dbReference type="PANTHER" id="PTHR23324:SF83">
    <property type="entry name" value="SEC14-LIKE PROTEIN 2"/>
    <property type="match status" value="1"/>
</dbReference>
<evidence type="ECO:0000313" key="3">
    <source>
        <dbReference type="EnsemblMetazoa" id="XP_020914724.1"/>
    </source>
</evidence>
<dbReference type="PRINTS" id="PR00180">
    <property type="entry name" value="CRETINALDHBP"/>
</dbReference>
<reference evidence="3" key="1">
    <citation type="submission" date="2022-11" db="UniProtKB">
        <authorList>
            <consortium name="EnsemblMetazoa"/>
        </authorList>
    </citation>
    <scope>IDENTIFICATION</scope>
</reference>
<evidence type="ECO:0008006" key="5">
    <source>
        <dbReference type="Google" id="ProtNLM"/>
    </source>
</evidence>
<dbReference type="Gene3D" id="3.40.525.10">
    <property type="entry name" value="CRAL-TRIO lipid binding domain"/>
    <property type="match status" value="1"/>
</dbReference>
<protein>
    <recommendedName>
        <fullName evidence="5">SEC14-like protein 2</fullName>
    </recommendedName>
</protein>
<dbReference type="Pfam" id="PF00650">
    <property type="entry name" value="CRAL_TRIO"/>
    <property type="match status" value="1"/>
</dbReference>
<dbReference type="SUPFAM" id="SSF46938">
    <property type="entry name" value="CRAL/TRIO N-terminal domain"/>
    <property type="match status" value="1"/>
</dbReference>
<dbReference type="SUPFAM" id="SSF101576">
    <property type="entry name" value="Supernatant protein factor (SPF), C-terminal domain"/>
    <property type="match status" value="1"/>
</dbReference>
<dbReference type="Pfam" id="PF13897">
    <property type="entry name" value="GOLD_2"/>
    <property type="match status" value="1"/>
</dbReference>
<dbReference type="Gene3D" id="2.60.120.680">
    <property type="entry name" value="GOLD domain"/>
    <property type="match status" value="1"/>
</dbReference>
<dbReference type="AlphaFoldDB" id="A0A913Y616"/>
<proteinExistence type="predicted"/>
<dbReference type="InterPro" id="IPR051064">
    <property type="entry name" value="SEC14/CRAL-TRIO_domain"/>
</dbReference>
<feature type="domain" description="CRAL-TRIO" evidence="1">
    <location>
        <begin position="75"/>
        <end position="248"/>
    </location>
</feature>
<evidence type="ECO:0000313" key="4">
    <source>
        <dbReference type="Proteomes" id="UP000887567"/>
    </source>
</evidence>
<dbReference type="GeneID" id="110252280"/>
<evidence type="ECO:0000259" key="2">
    <source>
        <dbReference type="PROSITE" id="PS50866"/>
    </source>
</evidence>
<dbReference type="PANTHER" id="PTHR23324">
    <property type="entry name" value="SEC14 RELATED PROTEIN"/>
    <property type="match status" value="1"/>
</dbReference>
<dbReference type="InterPro" id="IPR036598">
    <property type="entry name" value="GOLD_dom_sf"/>
</dbReference>
<name>A0A913Y616_EXADI</name>
<dbReference type="SMART" id="SM00516">
    <property type="entry name" value="SEC14"/>
    <property type="match status" value="1"/>
</dbReference>
<sequence>MILNKEELDENQKAALNKFKEQVQSNLKDHHDDHFLIKWLQATDFDAQKAEDMFRQSLWIRKKFDLDSVLSSYHPPEVLLKYDPGGFYGYDKEGSPIFVDPLGQVDFRGILHSAKKEQVLKFKGYRAELGLKMAREKSKELNKPVCQVTCIIDMEGFGLKHLWGPGIDLFNNVLTMYEHNFPGYWKRIFVIKASSIVPTGYSLCKPFLSEYTKDRIKIFGADWKEKLQKYIDVDNLPEYYGGTGCDENDPKCSSKICYGGIIPESYYLAKKPFGQADGSTVATVDRGKKLEIVKEIETPGSILSWEFRTQEHDIGFGIFLCSPTLDDQDDMDDVLPIQRVNSHLSPEIGSFECECSGKYVIRFDNTYSWVRKKTVEYSIDISIPSEGKPDQKQQ</sequence>
<dbReference type="PROSITE" id="PS50191">
    <property type="entry name" value="CRAL_TRIO"/>
    <property type="match status" value="1"/>
</dbReference>
<dbReference type="InterPro" id="IPR036273">
    <property type="entry name" value="CRAL/TRIO_N_dom_sf"/>
</dbReference>
<dbReference type="InterPro" id="IPR001251">
    <property type="entry name" value="CRAL-TRIO_dom"/>
</dbReference>
<dbReference type="Pfam" id="PF03765">
    <property type="entry name" value="CRAL_TRIO_N"/>
    <property type="match status" value="1"/>
</dbReference>
<dbReference type="InterPro" id="IPR009038">
    <property type="entry name" value="GOLD_dom"/>
</dbReference>
<dbReference type="SUPFAM" id="SSF52087">
    <property type="entry name" value="CRAL/TRIO domain"/>
    <property type="match status" value="1"/>
</dbReference>
<dbReference type="SMART" id="SM01100">
    <property type="entry name" value="CRAL_TRIO_N"/>
    <property type="match status" value="1"/>
</dbReference>
<dbReference type="EnsemblMetazoa" id="XM_021059065.2">
    <property type="protein sequence ID" value="XP_020914724.1"/>
    <property type="gene ID" value="LOC110252280"/>
</dbReference>
<accession>A0A913Y616</accession>
<keyword evidence="4" id="KW-1185">Reference proteome</keyword>
<organism evidence="3 4">
    <name type="scientific">Exaiptasia diaphana</name>
    <name type="common">Tropical sea anemone</name>
    <name type="synonym">Aiptasia pulchella</name>
    <dbReference type="NCBI Taxonomy" id="2652724"/>
    <lineage>
        <taxon>Eukaryota</taxon>
        <taxon>Metazoa</taxon>
        <taxon>Cnidaria</taxon>
        <taxon>Anthozoa</taxon>
        <taxon>Hexacorallia</taxon>
        <taxon>Actiniaria</taxon>
        <taxon>Aiptasiidae</taxon>
        <taxon>Exaiptasia</taxon>
    </lineage>
</organism>
<dbReference type="PROSITE" id="PS50866">
    <property type="entry name" value="GOLD"/>
    <property type="match status" value="1"/>
</dbReference>